<dbReference type="InterPro" id="IPR001461">
    <property type="entry name" value="Aspartic_peptidase_A1"/>
</dbReference>
<keyword evidence="7" id="KW-1185">Reference proteome</keyword>
<feature type="compositionally biased region" description="Basic and acidic residues" evidence="4">
    <location>
        <begin position="573"/>
        <end position="583"/>
    </location>
</feature>
<name>A0ABP0NE91_9DINO</name>
<dbReference type="InterPro" id="IPR049258">
    <property type="entry name" value="ODAD1_CC"/>
</dbReference>
<dbReference type="CDD" id="cd05471">
    <property type="entry name" value="pepsin_like"/>
    <property type="match status" value="1"/>
</dbReference>
<feature type="compositionally biased region" description="Polar residues" evidence="4">
    <location>
        <begin position="358"/>
        <end position="367"/>
    </location>
</feature>
<reference evidence="6 7" key="1">
    <citation type="submission" date="2024-02" db="EMBL/GenBank/DDBJ databases">
        <authorList>
            <person name="Chen Y."/>
            <person name="Shah S."/>
            <person name="Dougan E. K."/>
            <person name="Thang M."/>
            <person name="Chan C."/>
        </authorList>
    </citation>
    <scope>NUCLEOTIDE SEQUENCE [LARGE SCALE GENOMIC DNA]</scope>
</reference>
<dbReference type="InterPro" id="IPR033121">
    <property type="entry name" value="PEPTIDASE_A1"/>
</dbReference>
<dbReference type="Proteomes" id="UP001642484">
    <property type="component" value="Unassembled WGS sequence"/>
</dbReference>
<evidence type="ECO:0000313" key="6">
    <source>
        <dbReference type="EMBL" id="CAK9060729.1"/>
    </source>
</evidence>
<comment type="caution">
    <text evidence="6">The sequence shown here is derived from an EMBL/GenBank/DDBJ whole genome shotgun (WGS) entry which is preliminary data.</text>
</comment>
<dbReference type="PANTHER" id="PTHR21694">
    <property type="entry name" value="COILED-COIL DOMAIN-CONTAINING PROTEIN 63"/>
    <property type="match status" value="1"/>
</dbReference>
<gene>
    <name evidence="6" type="ORF">CCMP2556_LOCUS29870</name>
</gene>
<dbReference type="InterPro" id="IPR021109">
    <property type="entry name" value="Peptidase_aspartic_dom_sf"/>
</dbReference>
<dbReference type="Pfam" id="PF00026">
    <property type="entry name" value="Asp"/>
    <property type="match status" value="1"/>
</dbReference>
<evidence type="ECO:0000256" key="3">
    <source>
        <dbReference type="SAM" id="Coils"/>
    </source>
</evidence>
<evidence type="ECO:0000256" key="1">
    <source>
        <dbReference type="ARBA" id="ARBA00007447"/>
    </source>
</evidence>
<feature type="region of interest" description="Disordered" evidence="4">
    <location>
        <begin position="859"/>
        <end position="885"/>
    </location>
</feature>
<protein>
    <recommendedName>
        <fullName evidence="5">Peptidase A1 domain-containing protein</fullName>
    </recommendedName>
</protein>
<evidence type="ECO:0000256" key="2">
    <source>
        <dbReference type="ARBA" id="ARBA00023054"/>
    </source>
</evidence>
<proteinExistence type="inferred from homology"/>
<dbReference type="PRINTS" id="PR00792">
    <property type="entry name" value="PEPSIN"/>
</dbReference>
<feature type="coiled-coil region" evidence="3">
    <location>
        <begin position="416"/>
        <end position="450"/>
    </location>
</feature>
<dbReference type="SUPFAM" id="SSF50630">
    <property type="entry name" value="Acid proteases"/>
    <property type="match status" value="1"/>
</dbReference>
<dbReference type="PROSITE" id="PS51767">
    <property type="entry name" value="PEPTIDASE_A1"/>
    <property type="match status" value="1"/>
</dbReference>
<feature type="coiled-coil region" evidence="3">
    <location>
        <begin position="683"/>
        <end position="743"/>
    </location>
</feature>
<evidence type="ECO:0000259" key="5">
    <source>
        <dbReference type="PROSITE" id="PS51767"/>
    </source>
</evidence>
<dbReference type="EMBL" id="CAXAMN010021551">
    <property type="protein sequence ID" value="CAK9060729.1"/>
    <property type="molecule type" value="Genomic_DNA"/>
</dbReference>
<feature type="compositionally biased region" description="Acidic residues" evidence="4">
    <location>
        <begin position="860"/>
        <end position="870"/>
    </location>
</feature>
<evidence type="ECO:0000256" key="4">
    <source>
        <dbReference type="SAM" id="MobiDB-lite"/>
    </source>
</evidence>
<dbReference type="PANTHER" id="PTHR21694:SF18">
    <property type="entry name" value="COILED-COIL DOMAIN-CONTAINING PROTEIN 63"/>
    <property type="match status" value="1"/>
</dbReference>
<feature type="region of interest" description="Disordered" evidence="4">
    <location>
        <begin position="573"/>
        <end position="602"/>
    </location>
</feature>
<dbReference type="InterPro" id="IPR051876">
    <property type="entry name" value="ODA-DC/CCD"/>
</dbReference>
<evidence type="ECO:0000313" key="7">
    <source>
        <dbReference type="Proteomes" id="UP001642484"/>
    </source>
</evidence>
<dbReference type="InterPro" id="IPR034164">
    <property type="entry name" value="Pepsin-like_dom"/>
</dbReference>
<feature type="domain" description="Peptidase A1" evidence="5">
    <location>
        <begin position="44"/>
        <end position="348"/>
    </location>
</feature>
<keyword evidence="2 3" id="KW-0175">Coiled coil</keyword>
<feature type="compositionally biased region" description="Low complexity" evidence="4">
    <location>
        <begin position="345"/>
        <end position="357"/>
    </location>
</feature>
<accession>A0ABP0NE91</accession>
<organism evidence="6 7">
    <name type="scientific">Durusdinium trenchii</name>
    <dbReference type="NCBI Taxonomy" id="1381693"/>
    <lineage>
        <taxon>Eukaryota</taxon>
        <taxon>Sar</taxon>
        <taxon>Alveolata</taxon>
        <taxon>Dinophyceae</taxon>
        <taxon>Suessiales</taxon>
        <taxon>Symbiodiniaceae</taxon>
        <taxon>Durusdinium</taxon>
    </lineage>
</organism>
<feature type="region of interest" description="Disordered" evidence="4">
    <location>
        <begin position="345"/>
        <end position="372"/>
    </location>
</feature>
<dbReference type="Gene3D" id="2.40.70.10">
    <property type="entry name" value="Acid Proteases"/>
    <property type="match status" value="2"/>
</dbReference>
<comment type="similarity">
    <text evidence="1">Belongs to the peptidase A1 family.</text>
</comment>
<sequence length="910" mass="101130">MSPYRWRLLALLGTADGRVTVPLQRQQRWLEADRWGRRQSTTEQLSGLKFSESRPFRVSFDTGSANVVLPCFQESSARHTTTTATRHSTCDAHTVTLVFGTGEVNGSYAEGAVCVGQLCVDLRIVLGHTFSEHPFKEAPFEGVLGLALPVLAEGSNFSFIDELEGHAGGELSLGGVDAERMQHELIWVAVRDLTLDGEDMNLCGPQGSYRACALAPDSGTSAALAAPSWLARRLAEQLAPGESAESCWEMPRLGFRLEDSDFASAGGTGILRVQQLVTGVYPCLEFRESDLLLELEASDYAQVHEDCELQLMAVDVPAPHGPLILLGDPFLRKYYTVYDREKGKLSSPQESLQQPSQGFSTQLPSTRSGDRSSLDALSFNVSERRYASANSSGAQVGGGSYNVYFEDHLSRLHADIELTTRKLELEQRRLAKLDKDLAAAESEYTQKRQKYKVMQSSQEDAQASRHKDLLQLERQLDLAIAGFNKLNAHNDGLRAQIDQLRKERQLLDHVFRKMENSIRASRRAIEEANTDITGNRSEHDKMQQRCQALGKALERERKNFQKQTEELKKQINEQNKKAREQELLSRAGSPSAHDGSPGSRRKNFMVADEEEAFSESAMHRRILKVCFLNTIQRRHIKQHMKNIEVFEQAFATIKSSTQISDIEEIVKIFVSLEQRNFSLLTYVNQLNRDIEAIQIQNKELEATINARSPEGIAEAEKSKAAGQEKESREIAEIKQQIQKTQDATAEKDRDVDKLSNDLEQCRPYIWNIVKFLKEEIPGLVEQGYEGDQPSLKVSAPDEHDGQMSHHLMYVEEALMLFRACLGGADARQTVVPAKVPAGGLKKPTDLPSMAHFSLATTTQIDDDDDDDEAGIDQGPVPQNAGMSGAAGEVGTPWGLLATCVLTGLSCNRGK</sequence>
<dbReference type="Pfam" id="PF21773">
    <property type="entry name" value="ODAD1_CC"/>
    <property type="match status" value="2"/>
</dbReference>